<dbReference type="EMBL" id="FMWL01000019">
    <property type="protein sequence ID" value="SCZ81485.1"/>
    <property type="molecule type" value="Genomic_DNA"/>
</dbReference>
<dbReference type="PROSITE" id="PS51332">
    <property type="entry name" value="B12_BINDING"/>
    <property type="match status" value="1"/>
</dbReference>
<evidence type="ECO:0000313" key="2">
    <source>
        <dbReference type="EMBL" id="SCZ81485.1"/>
    </source>
</evidence>
<dbReference type="OrthoDB" id="5756833at2"/>
<reference evidence="2 3" key="1">
    <citation type="submission" date="2016-10" db="EMBL/GenBank/DDBJ databases">
        <authorList>
            <person name="de Groot N.N."/>
        </authorList>
    </citation>
    <scope>NUCLEOTIDE SEQUENCE [LARGE SCALE GENOMIC DNA]</scope>
    <source>
        <strain evidence="2 3">DSM 2784</strain>
    </source>
</reference>
<gene>
    <name evidence="2" type="ORF">SAMN03080599_02817</name>
</gene>
<dbReference type="Gene3D" id="3.40.50.280">
    <property type="entry name" value="Cobalamin-binding domain"/>
    <property type="match status" value="1"/>
</dbReference>
<sequence>MTQLEAFYSSLDEKDFVSSIRTGLWFTETEARLEAFLRVGMADSAANLDYSGSDDSAIWREHCRSELLNVVLANLRLSIEAYYVKNKKGAAPVVVTTPAGEKHDLGAKVTTALLRLKGFNARFTGADLPAKALLSLVDSVNPAAVVFSVAHHVNLVALKDTVSLLRKSHPQLLIAVGGAPIAQNAQAFKEVEAVFDHEVLYELIRGELR</sequence>
<dbReference type="RefSeq" id="WP_092592584.1">
    <property type="nucleotide sequence ID" value="NZ_FMWL01000019.1"/>
</dbReference>
<evidence type="ECO:0000259" key="1">
    <source>
        <dbReference type="PROSITE" id="PS51332"/>
    </source>
</evidence>
<dbReference type="InterPro" id="IPR036724">
    <property type="entry name" value="Cobalamin-bd_sf"/>
</dbReference>
<accession>A0A1G5S556</accession>
<dbReference type="GO" id="GO:0046872">
    <property type="term" value="F:metal ion binding"/>
    <property type="evidence" value="ECO:0007669"/>
    <property type="project" value="InterPro"/>
</dbReference>
<dbReference type="STRING" id="1120920.SAMN03080599_02817"/>
<proteinExistence type="predicted"/>
<dbReference type="SUPFAM" id="SSF52242">
    <property type="entry name" value="Cobalamin (vitamin B12)-binding domain"/>
    <property type="match status" value="1"/>
</dbReference>
<name>A0A1G5S556_9FIRM</name>
<keyword evidence="3" id="KW-1185">Reference proteome</keyword>
<dbReference type="InterPro" id="IPR006158">
    <property type="entry name" value="Cobalamin-bd"/>
</dbReference>
<evidence type="ECO:0000313" key="3">
    <source>
        <dbReference type="Proteomes" id="UP000199208"/>
    </source>
</evidence>
<feature type="domain" description="B12-binding" evidence="1">
    <location>
        <begin position="90"/>
        <end position="209"/>
    </location>
</feature>
<protein>
    <submittedName>
        <fullName evidence="2">B12 binding domain-containing protein</fullName>
    </submittedName>
</protein>
<dbReference type="Proteomes" id="UP000199208">
    <property type="component" value="Unassembled WGS sequence"/>
</dbReference>
<dbReference type="Pfam" id="PF02310">
    <property type="entry name" value="B12-binding"/>
    <property type="match status" value="1"/>
</dbReference>
<dbReference type="GO" id="GO:0031419">
    <property type="term" value="F:cobalamin binding"/>
    <property type="evidence" value="ECO:0007669"/>
    <property type="project" value="InterPro"/>
</dbReference>
<organism evidence="2 3">
    <name type="scientific">Acidaminobacter hydrogenoformans DSM 2784</name>
    <dbReference type="NCBI Taxonomy" id="1120920"/>
    <lineage>
        <taxon>Bacteria</taxon>
        <taxon>Bacillati</taxon>
        <taxon>Bacillota</taxon>
        <taxon>Clostridia</taxon>
        <taxon>Peptostreptococcales</taxon>
        <taxon>Acidaminobacteraceae</taxon>
        <taxon>Acidaminobacter</taxon>
    </lineage>
</organism>
<dbReference type="AlphaFoldDB" id="A0A1G5S556"/>